<evidence type="ECO:0000256" key="4">
    <source>
        <dbReference type="ARBA" id="ARBA00022989"/>
    </source>
</evidence>
<dbReference type="RefSeq" id="WP_092785111.1">
    <property type="nucleotide sequence ID" value="NZ_FOGI01000013.1"/>
</dbReference>
<keyword evidence="5 6" id="KW-0472">Membrane</keyword>
<dbReference type="InterPro" id="IPR011701">
    <property type="entry name" value="MFS"/>
</dbReference>
<dbReference type="SUPFAM" id="SSF103473">
    <property type="entry name" value="MFS general substrate transporter"/>
    <property type="match status" value="1"/>
</dbReference>
<feature type="domain" description="Major facilitator superfamily (MFS) profile" evidence="7">
    <location>
        <begin position="4"/>
        <end position="385"/>
    </location>
</feature>
<feature type="transmembrane region" description="Helical" evidence="6">
    <location>
        <begin position="158"/>
        <end position="177"/>
    </location>
</feature>
<evidence type="ECO:0000256" key="5">
    <source>
        <dbReference type="ARBA" id="ARBA00023136"/>
    </source>
</evidence>
<organism evidence="8 9">
    <name type="scientific">Actinokineospora terrae</name>
    <dbReference type="NCBI Taxonomy" id="155974"/>
    <lineage>
        <taxon>Bacteria</taxon>
        <taxon>Bacillati</taxon>
        <taxon>Actinomycetota</taxon>
        <taxon>Actinomycetes</taxon>
        <taxon>Pseudonocardiales</taxon>
        <taxon>Pseudonocardiaceae</taxon>
        <taxon>Actinokineospora</taxon>
    </lineage>
</organism>
<dbReference type="AlphaFoldDB" id="A0A1H9X9Q7"/>
<dbReference type="CDD" id="cd17324">
    <property type="entry name" value="MFS_NepI_like"/>
    <property type="match status" value="1"/>
</dbReference>
<evidence type="ECO:0000259" key="7">
    <source>
        <dbReference type="PROSITE" id="PS50850"/>
    </source>
</evidence>
<feature type="transmembrane region" description="Helical" evidence="6">
    <location>
        <begin position="327"/>
        <end position="347"/>
    </location>
</feature>
<protein>
    <submittedName>
        <fullName evidence="8">Predicted arabinose efflux permease, MFS family</fullName>
    </submittedName>
</protein>
<feature type="transmembrane region" description="Helical" evidence="6">
    <location>
        <begin position="265"/>
        <end position="282"/>
    </location>
</feature>
<dbReference type="PANTHER" id="PTHR43124:SF10">
    <property type="entry name" value="PURINE EFFLUX PUMP PBUE"/>
    <property type="match status" value="1"/>
</dbReference>
<dbReference type="PANTHER" id="PTHR43124">
    <property type="entry name" value="PURINE EFFLUX PUMP PBUE"/>
    <property type="match status" value="1"/>
</dbReference>
<comment type="subcellular location">
    <subcellularLocation>
        <location evidence="1">Cell membrane</location>
        <topology evidence="1">Multi-pass membrane protein</topology>
    </subcellularLocation>
</comment>
<dbReference type="InterPro" id="IPR020846">
    <property type="entry name" value="MFS_dom"/>
</dbReference>
<dbReference type="PROSITE" id="PS50850">
    <property type="entry name" value="MFS"/>
    <property type="match status" value="1"/>
</dbReference>
<evidence type="ECO:0000256" key="6">
    <source>
        <dbReference type="SAM" id="Phobius"/>
    </source>
</evidence>
<sequence length="385" mass="39322">MPVVLYLLAVGTFAIGTDAFIFAGLLPEVSADLGITVETAGQLVTVFSFAYAVLAPISASLTSSWPRKRIITLALVTFIAGNVVSALSGSFEVMVLGRIIAAAGASSFTPHAVAIASENAPEGRRGTALSIVVGGLTVATALGVPIGTFVGSSFGWRATLWLVVALGAFALLAPLLLGAVKAPPPHTLRERLAPLRSGIVALVLTTTFLALVSEHLVYTYISAVFDEATGGSGKTLSVLLLIFGIGAVIGNAIAGPAVDRWGNKSVLLIALGVMAADLLLLPVTTHTFPVAVVAVLVWGIASWMYLVPQQHRLLELSTASGPFTVSLNSSALYLGIAVGGGLGGATLSLVGPVWLGVVGGIVGVFAVASGWLSYRVERTPDTVSA</sequence>
<keyword evidence="3 6" id="KW-0812">Transmembrane</keyword>
<evidence type="ECO:0000256" key="2">
    <source>
        <dbReference type="ARBA" id="ARBA00022475"/>
    </source>
</evidence>
<feature type="transmembrane region" description="Helical" evidence="6">
    <location>
        <begin position="95"/>
        <end position="116"/>
    </location>
</feature>
<feature type="transmembrane region" description="Helical" evidence="6">
    <location>
        <begin position="70"/>
        <end position="89"/>
    </location>
</feature>
<keyword evidence="2" id="KW-1003">Cell membrane</keyword>
<dbReference type="Proteomes" id="UP000199051">
    <property type="component" value="Unassembled WGS sequence"/>
</dbReference>
<feature type="transmembrane region" description="Helical" evidence="6">
    <location>
        <begin position="128"/>
        <end position="152"/>
    </location>
</feature>
<name>A0A1H9X9Q7_9PSEU</name>
<evidence type="ECO:0000256" key="1">
    <source>
        <dbReference type="ARBA" id="ARBA00004651"/>
    </source>
</evidence>
<feature type="transmembrane region" description="Helical" evidence="6">
    <location>
        <begin position="288"/>
        <end position="306"/>
    </location>
</feature>
<dbReference type="InterPro" id="IPR036259">
    <property type="entry name" value="MFS_trans_sf"/>
</dbReference>
<evidence type="ECO:0000256" key="3">
    <source>
        <dbReference type="ARBA" id="ARBA00022692"/>
    </source>
</evidence>
<dbReference type="GO" id="GO:0005886">
    <property type="term" value="C:plasma membrane"/>
    <property type="evidence" value="ECO:0007669"/>
    <property type="project" value="UniProtKB-SubCell"/>
</dbReference>
<dbReference type="InterPro" id="IPR050189">
    <property type="entry name" value="MFS_Efflux_Transporters"/>
</dbReference>
<reference evidence="9" key="1">
    <citation type="submission" date="2016-10" db="EMBL/GenBank/DDBJ databases">
        <authorList>
            <person name="Varghese N."/>
            <person name="Submissions S."/>
        </authorList>
    </citation>
    <scope>NUCLEOTIDE SEQUENCE [LARGE SCALE GENOMIC DNA]</scope>
    <source>
        <strain evidence="9">DSM 44260</strain>
    </source>
</reference>
<feature type="transmembrane region" description="Helical" evidence="6">
    <location>
        <begin position="39"/>
        <end position="58"/>
    </location>
</feature>
<keyword evidence="9" id="KW-1185">Reference proteome</keyword>
<dbReference type="EMBL" id="FOGI01000013">
    <property type="protein sequence ID" value="SES42938.1"/>
    <property type="molecule type" value="Genomic_DNA"/>
</dbReference>
<evidence type="ECO:0000313" key="9">
    <source>
        <dbReference type="Proteomes" id="UP000199051"/>
    </source>
</evidence>
<gene>
    <name evidence="8" type="ORF">SAMN04487818_113206</name>
</gene>
<feature type="transmembrane region" description="Helical" evidence="6">
    <location>
        <begin position="353"/>
        <end position="374"/>
    </location>
</feature>
<dbReference type="STRING" id="155974.SAMN04487818_113206"/>
<dbReference type="Pfam" id="PF07690">
    <property type="entry name" value="MFS_1"/>
    <property type="match status" value="2"/>
</dbReference>
<dbReference type="Gene3D" id="1.20.1250.20">
    <property type="entry name" value="MFS general substrate transporter like domains"/>
    <property type="match status" value="2"/>
</dbReference>
<dbReference type="GO" id="GO:0022857">
    <property type="term" value="F:transmembrane transporter activity"/>
    <property type="evidence" value="ECO:0007669"/>
    <property type="project" value="InterPro"/>
</dbReference>
<evidence type="ECO:0000313" key="8">
    <source>
        <dbReference type="EMBL" id="SES42938.1"/>
    </source>
</evidence>
<keyword evidence="4 6" id="KW-1133">Transmembrane helix</keyword>
<feature type="transmembrane region" description="Helical" evidence="6">
    <location>
        <begin position="238"/>
        <end position="258"/>
    </location>
</feature>
<accession>A0A1H9X9Q7</accession>
<feature type="transmembrane region" description="Helical" evidence="6">
    <location>
        <begin position="198"/>
        <end position="218"/>
    </location>
</feature>
<proteinExistence type="predicted"/>